<feature type="transmembrane region" description="Helical" evidence="2">
    <location>
        <begin position="290"/>
        <end position="311"/>
    </location>
</feature>
<feature type="transmembrane region" description="Helical" evidence="2">
    <location>
        <begin position="1166"/>
        <end position="1185"/>
    </location>
</feature>
<dbReference type="PANTHER" id="PTHR45856">
    <property type="entry name" value="ALPHA/BETA-HYDROLASES SUPERFAMILY PROTEIN"/>
    <property type="match status" value="1"/>
</dbReference>
<dbReference type="PANTHER" id="PTHR45856:SF24">
    <property type="entry name" value="FUNGAL LIPASE-LIKE DOMAIN-CONTAINING PROTEIN"/>
    <property type="match status" value="1"/>
</dbReference>
<accession>A0A7S2RP50</accession>
<feature type="transmembrane region" description="Helical" evidence="2">
    <location>
        <begin position="725"/>
        <end position="750"/>
    </location>
</feature>
<dbReference type="EMBL" id="HBHK01008973">
    <property type="protein sequence ID" value="CAD9676748.1"/>
    <property type="molecule type" value="Transcribed_RNA"/>
</dbReference>
<feature type="domain" description="Fungal lipase-type" evidence="3">
    <location>
        <begin position="1396"/>
        <end position="1551"/>
    </location>
</feature>
<feature type="transmembrane region" description="Helical" evidence="2">
    <location>
        <begin position="1060"/>
        <end position="1087"/>
    </location>
</feature>
<feature type="transmembrane region" description="Helical" evidence="2">
    <location>
        <begin position="1016"/>
        <end position="1036"/>
    </location>
</feature>
<reference evidence="4" key="1">
    <citation type="submission" date="2021-01" db="EMBL/GenBank/DDBJ databases">
        <authorList>
            <person name="Corre E."/>
            <person name="Pelletier E."/>
            <person name="Niang G."/>
            <person name="Scheremetjew M."/>
            <person name="Finn R."/>
            <person name="Kale V."/>
            <person name="Holt S."/>
            <person name="Cochrane G."/>
            <person name="Meng A."/>
            <person name="Brown T."/>
            <person name="Cohen L."/>
        </authorList>
    </citation>
    <scope>NUCLEOTIDE SEQUENCE</scope>
    <source>
        <strain evidence="4">NY070348D</strain>
    </source>
</reference>
<feature type="region of interest" description="Disordered" evidence="1">
    <location>
        <begin position="1209"/>
        <end position="1239"/>
    </location>
</feature>
<sequence>MDREADKQGSTVDQPIQADGQVDPSSALEDSTEDQQAQSQEGLSPINVAHDLADDQQGEHASSFDMIASPPDDQQAHPPGAQAPIDVVHHPADTQQDEHAGSFDMIGGPPDDQQAQPQEDLDPINVPHDLADGQQDEQASSFNVIGGAPDDQQVQPRGDLNPINGVDNLADGRLGMHGASFDVLKTPPGTQEVEARADEDEHCLGGFGEHRRQQTRSTGSRMSFDSQFIAPNRQPFFTINLESQENGEDDNLLYEEEGMNVDHLKSEFDDKDRIYVADGLNGNRMCQITLCNIVVAALCIMYAFVAGNIALTCKDTIVQFENNTHYKFLLDGSRNTSNSVASLVAYRFTLLAGEADYLSGATPRTEPIHARGPMCSWCTRPQLVRIRERIGALSHNLNDIAENHTALLESVLVDLGLECQMGLYTVYSEFVEDYLATLSPRVTKDCWELDEPKPEHCSICGDAERLHIRLTQNEAGETVYFDTVSNTTFSDHWKIGNRCAARLFTEGVRPCVDDTSLWADSINNIISANGYPSTTLNAIASIKGGEPFKTSITKSQQVFYSPLDYVREEVVKNREYLDWNSESNTSRKVLEACTATNPSANWPDLEAIDGISVGAVRGLCQATMGAFWVTSGICTEYIDHVRFPPGDTAPITMDIERAASGMFPSNVTRLLRDIPPEEIGRCRDTLITDNFKSMRDFLDFMALDNKCRANATFLHSLFVPQETPVLMITVGTMWTLGFIFHIWSFIWHYYIHFKCCRSKGSKYRLDEEMSLESARKSPKSIDPSKFNVNVPQTPSARASPTRREHKQRVQTGKTLLRLSRMYDPLPLFHIILDCAFICAASFVGMIQYKFSDRNNLVVGWEYIPTQSWRGYQNVIVLFATGVFALLYIHAAGQNARLLLSEKRDSPSIDEGQLLLPRARGSDLNETERVQAHIKKTNLRRERFIRAYRGLGWHMLNALLYLFFRAAFAGWLCGANVGLVPFVYMVSLLRICLRDDTLPMPYCHSPDYGDSSNPWPFIGNLVALAADTFLVLCWRHLMKKSAHVIRQEYSLNKFGISRSKLLVFALYRILAQSFLVFGLIAGLVYTYYMDLVLVTNAYIVIGGKGGSGQLGNLSLDTTGVQSYSSGFVLQIFVYIATLQTITTSQFFIDFIEKNKVGRVFIRCSKHFFVFVIVLFSATCYLVYFVWVATMKLIVKGIRLICIWSNKQKDDEGATTKKKPALNRQHKKVKGLSPEGNGMQRASKSMAVFADEGARMRKIRVYLMEEGIPEHHLFSANTFCLEMIFTALQFSNYAYGLDLPPEKIPFFSWRFWKPILLCCCSFMGGCLYCIRRCFNRNCTRCSEITENDTEGVMKQSECVPDDEPRPPGDMFQNPVRIRCEWNHTEASVAHSLEKNRIYISFRGTIDLENWITNTQGGKTDAQDVIAGPLTPKSWQKHPPGVPEWDIYGKVHRGFLTAMKSVEYDILTAVQERFALMPDSKTTMMMVTGHSLGGALGCFMASRLGSLYGRDRVHLVTFGAPRVGDEDFKRYFDKTVRTYWRVVQRADIVTKVSPTGLGYKSLGTVVHVESGDLVVEPGAFERSVFHGFRVKKFFNNHLLQGYFISLLVSSYNFACLTSPEKKTDIASWLWEENLKLMERAVEYTPGMFSPPALSRYLEIMSYRPGYYGHNPNQQEQEESLLRMEGGLSVHVD</sequence>
<name>A0A7S2RP50_9STRA</name>
<feature type="transmembrane region" description="Helical" evidence="2">
    <location>
        <begin position="1126"/>
        <end position="1146"/>
    </location>
</feature>
<dbReference type="Gene3D" id="3.40.50.1820">
    <property type="entry name" value="alpha/beta hydrolase"/>
    <property type="match status" value="1"/>
</dbReference>
<feature type="region of interest" description="Disordered" evidence="1">
    <location>
        <begin position="1"/>
        <end position="166"/>
    </location>
</feature>
<dbReference type="CDD" id="cd00519">
    <property type="entry name" value="Lipase_3"/>
    <property type="match status" value="1"/>
</dbReference>
<evidence type="ECO:0000313" key="4">
    <source>
        <dbReference type="EMBL" id="CAD9676748.1"/>
    </source>
</evidence>
<feature type="transmembrane region" description="Helical" evidence="2">
    <location>
        <begin position="827"/>
        <end position="850"/>
    </location>
</feature>
<keyword evidence="2" id="KW-0472">Membrane</keyword>
<keyword evidence="2" id="KW-1133">Transmembrane helix</keyword>
<feature type="compositionally biased region" description="Low complexity" evidence="1">
    <location>
        <begin position="109"/>
        <end position="118"/>
    </location>
</feature>
<protein>
    <recommendedName>
        <fullName evidence="3">Fungal lipase-type domain-containing protein</fullName>
    </recommendedName>
</protein>
<feature type="compositionally biased region" description="Basic residues" evidence="1">
    <location>
        <begin position="1214"/>
        <end position="1228"/>
    </location>
</feature>
<feature type="transmembrane region" description="Helical" evidence="2">
    <location>
        <begin position="957"/>
        <end position="983"/>
    </location>
</feature>
<proteinExistence type="predicted"/>
<keyword evidence="2" id="KW-0812">Transmembrane</keyword>
<evidence type="ECO:0000256" key="1">
    <source>
        <dbReference type="SAM" id="MobiDB-lite"/>
    </source>
</evidence>
<feature type="transmembrane region" description="Helical" evidence="2">
    <location>
        <begin position="870"/>
        <end position="888"/>
    </location>
</feature>
<organism evidence="4">
    <name type="scientific">Mucochytrium quahogii</name>
    <dbReference type="NCBI Taxonomy" id="96639"/>
    <lineage>
        <taxon>Eukaryota</taxon>
        <taxon>Sar</taxon>
        <taxon>Stramenopiles</taxon>
        <taxon>Bigyra</taxon>
        <taxon>Labyrinthulomycetes</taxon>
        <taxon>Thraustochytrida</taxon>
        <taxon>Thraustochytriidae</taxon>
        <taxon>Mucochytrium</taxon>
    </lineage>
</organism>
<gene>
    <name evidence="4" type="ORF">QSP1433_LOCUS5524</name>
</gene>
<dbReference type="InterPro" id="IPR051218">
    <property type="entry name" value="Sec_MonoDiacylglyc_Lipase"/>
</dbReference>
<feature type="compositionally biased region" description="Basic and acidic residues" evidence="1">
    <location>
        <begin position="87"/>
        <end position="101"/>
    </location>
</feature>
<dbReference type="GO" id="GO:0006629">
    <property type="term" value="P:lipid metabolic process"/>
    <property type="evidence" value="ECO:0007669"/>
    <property type="project" value="InterPro"/>
</dbReference>
<evidence type="ECO:0000256" key="2">
    <source>
        <dbReference type="SAM" id="Phobius"/>
    </source>
</evidence>
<dbReference type="InterPro" id="IPR002921">
    <property type="entry name" value="Fungal_lipase-type"/>
</dbReference>
<dbReference type="InterPro" id="IPR029058">
    <property type="entry name" value="AB_hydrolase_fold"/>
</dbReference>
<dbReference type="SUPFAM" id="SSF53474">
    <property type="entry name" value="alpha/beta-Hydrolases"/>
    <property type="match status" value="1"/>
</dbReference>
<dbReference type="Pfam" id="PF01764">
    <property type="entry name" value="Lipase_3"/>
    <property type="match status" value="1"/>
</dbReference>
<evidence type="ECO:0000259" key="3">
    <source>
        <dbReference type="Pfam" id="PF01764"/>
    </source>
</evidence>